<dbReference type="AlphaFoldDB" id="A0A2C6KJQ6"/>
<sequence length="77" mass="8351">KGKGKKRPRLKGRKADRRDGWRGPSQVWSSGKAAAVCARSGQARQPPAGCKEEEKRDYCGSSTDGKSGCFCFLFGKS</sequence>
<reference evidence="2 3" key="1">
    <citation type="journal article" date="2017" name="Int. J. Parasitol.">
        <title>The genome of the protozoan parasite Cystoisospora suis and a reverse vaccinology approach to identify vaccine candidates.</title>
        <authorList>
            <person name="Palmieri N."/>
            <person name="Shrestha A."/>
            <person name="Ruttkowski B."/>
            <person name="Beck T."/>
            <person name="Vogl C."/>
            <person name="Tomley F."/>
            <person name="Blake D.P."/>
            <person name="Joachim A."/>
        </authorList>
    </citation>
    <scope>NUCLEOTIDE SEQUENCE [LARGE SCALE GENOMIC DNA]</scope>
    <source>
        <strain evidence="2 3">Wien I</strain>
    </source>
</reference>
<name>A0A2C6KJQ6_9APIC</name>
<protein>
    <submittedName>
        <fullName evidence="2">Uncharacterized protein</fullName>
    </submittedName>
</protein>
<feature type="region of interest" description="Disordered" evidence="1">
    <location>
        <begin position="43"/>
        <end position="63"/>
    </location>
</feature>
<dbReference type="VEuPathDB" id="ToxoDB:CSUI_009468"/>
<gene>
    <name evidence="2" type="ORF">CSUI_009468</name>
</gene>
<proteinExistence type="predicted"/>
<feature type="compositionally biased region" description="Basic residues" evidence="1">
    <location>
        <begin position="1"/>
        <end position="15"/>
    </location>
</feature>
<dbReference type="GeneID" id="94432795"/>
<dbReference type="Proteomes" id="UP000221165">
    <property type="component" value="Unassembled WGS sequence"/>
</dbReference>
<comment type="caution">
    <text evidence="2">The sequence shown here is derived from an EMBL/GenBank/DDBJ whole genome shotgun (WGS) entry which is preliminary data.</text>
</comment>
<evidence type="ECO:0000313" key="3">
    <source>
        <dbReference type="Proteomes" id="UP000221165"/>
    </source>
</evidence>
<keyword evidence="3" id="KW-1185">Reference proteome</keyword>
<dbReference type="EMBL" id="MIGC01005647">
    <property type="protein sequence ID" value="PHJ16715.1"/>
    <property type="molecule type" value="Genomic_DNA"/>
</dbReference>
<evidence type="ECO:0000256" key="1">
    <source>
        <dbReference type="SAM" id="MobiDB-lite"/>
    </source>
</evidence>
<feature type="non-terminal residue" evidence="2">
    <location>
        <position position="1"/>
    </location>
</feature>
<evidence type="ECO:0000313" key="2">
    <source>
        <dbReference type="EMBL" id="PHJ16715.1"/>
    </source>
</evidence>
<dbReference type="RefSeq" id="XP_067918440.1">
    <property type="nucleotide sequence ID" value="XM_068069584.1"/>
</dbReference>
<feature type="region of interest" description="Disordered" evidence="1">
    <location>
        <begin position="1"/>
        <end position="27"/>
    </location>
</feature>
<accession>A0A2C6KJQ6</accession>
<organism evidence="2 3">
    <name type="scientific">Cystoisospora suis</name>
    <dbReference type="NCBI Taxonomy" id="483139"/>
    <lineage>
        <taxon>Eukaryota</taxon>
        <taxon>Sar</taxon>
        <taxon>Alveolata</taxon>
        <taxon>Apicomplexa</taxon>
        <taxon>Conoidasida</taxon>
        <taxon>Coccidia</taxon>
        <taxon>Eucoccidiorida</taxon>
        <taxon>Eimeriorina</taxon>
        <taxon>Sarcocystidae</taxon>
        <taxon>Cystoisospora</taxon>
    </lineage>
</organism>